<dbReference type="SMART" id="SM00421">
    <property type="entry name" value="HTH_LUXR"/>
    <property type="match status" value="1"/>
</dbReference>
<evidence type="ECO:0000256" key="3">
    <source>
        <dbReference type="ARBA" id="ARBA00023163"/>
    </source>
</evidence>
<evidence type="ECO:0000313" key="5">
    <source>
        <dbReference type="EMBL" id="WGW13903.1"/>
    </source>
</evidence>
<dbReference type="PANTHER" id="PTHR44688">
    <property type="entry name" value="DNA-BINDING TRANSCRIPTIONAL ACTIVATOR DEVR_DOSR"/>
    <property type="match status" value="1"/>
</dbReference>
<reference evidence="5 6" key="1">
    <citation type="submission" date="2023-05" db="EMBL/GenBank/DDBJ databases">
        <title>Lithophilousrod everest ZFBP1038 complete genpme.</title>
        <authorList>
            <person name="Tian M."/>
        </authorList>
    </citation>
    <scope>NUCLEOTIDE SEQUENCE [LARGE SCALE GENOMIC DNA]</scope>
    <source>
        <strain evidence="5 6">ZFBP1038</strain>
    </source>
</reference>
<protein>
    <submittedName>
        <fullName evidence="5">LuxR C-terminal-related transcriptional regulator</fullName>
    </submittedName>
</protein>
<dbReference type="CDD" id="cd06170">
    <property type="entry name" value="LuxR_C_like"/>
    <property type="match status" value="1"/>
</dbReference>
<evidence type="ECO:0000256" key="2">
    <source>
        <dbReference type="ARBA" id="ARBA00023125"/>
    </source>
</evidence>
<dbReference type="Gene3D" id="1.10.10.10">
    <property type="entry name" value="Winged helix-like DNA-binding domain superfamily/Winged helix DNA-binding domain"/>
    <property type="match status" value="1"/>
</dbReference>
<dbReference type="InterPro" id="IPR036388">
    <property type="entry name" value="WH-like_DNA-bd_sf"/>
</dbReference>
<evidence type="ECO:0000313" key="6">
    <source>
        <dbReference type="Proteomes" id="UP001209083"/>
    </source>
</evidence>
<accession>A0ABY8QY38</accession>
<dbReference type="PRINTS" id="PR00038">
    <property type="entry name" value="HTHLUXR"/>
</dbReference>
<gene>
    <name evidence="5" type="ORF">LWF01_09245</name>
</gene>
<keyword evidence="3" id="KW-0804">Transcription</keyword>
<feature type="domain" description="HTH luxR-type" evidence="4">
    <location>
        <begin position="167"/>
        <end position="224"/>
    </location>
</feature>
<sequence length="230" mass="25740">MDQNQRLFSEAIDIALSQTPAAERRLLLGDTVREILKADVFVSYVCDATGPYADPVEINLGQDMLRAYARHFRHIDVLTPRLFQQSRTSTVTPVPSSCDEFINDFLHSRDMYHGMNYFPAKSQSGSIDLRLWRGRRSAPFTADEAVLLQSLGDLVTRLWPLEKPSTISSLTPRQSQIAELVAQGHGDKQICSLLGISLPTLRTHLTNAFEKTGTRNRAGLAAHFLNSQSR</sequence>
<dbReference type="PANTHER" id="PTHR44688:SF16">
    <property type="entry name" value="DNA-BINDING TRANSCRIPTIONAL ACTIVATOR DEVR_DOSR"/>
    <property type="match status" value="1"/>
</dbReference>
<evidence type="ECO:0000259" key="4">
    <source>
        <dbReference type="SMART" id="SM00421"/>
    </source>
</evidence>
<keyword evidence="6" id="KW-1185">Reference proteome</keyword>
<organism evidence="5 6">
    <name type="scientific">Saxibacter everestensis</name>
    <dbReference type="NCBI Taxonomy" id="2909229"/>
    <lineage>
        <taxon>Bacteria</taxon>
        <taxon>Bacillati</taxon>
        <taxon>Actinomycetota</taxon>
        <taxon>Actinomycetes</taxon>
        <taxon>Micrococcales</taxon>
        <taxon>Brevibacteriaceae</taxon>
        <taxon>Saxibacter</taxon>
    </lineage>
</organism>
<keyword evidence="1" id="KW-0805">Transcription regulation</keyword>
<dbReference type="Pfam" id="PF00196">
    <property type="entry name" value="GerE"/>
    <property type="match status" value="1"/>
</dbReference>
<dbReference type="RefSeq" id="WP_349640726.1">
    <property type="nucleotide sequence ID" value="NZ_CP090958.1"/>
</dbReference>
<dbReference type="EMBL" id="CP090958">
    <property type="protein sequence ID" value="WGW13903.1"/>
    <property type="molecule type" value="Genomic_DNA"/>
</dbReference>
<dbReference type="InterPro" id="IPR016032">
    <property type="entry name" value="Sig_transdc_resp-reg_C-effctor"/>
</dbReference>
<dbReference type="Proteomes" id="UP001209083">
    <property type="component" value="Chromosome"/>
</dbReference>
<name>A0ABY8QY38_9MICO</name>
<dbReference type="InterPro" id="IPR000792">
    <property type="entry name" value="Tscrpt_reg_LuxR_C"/>
</dbReference>
<evidence type="ECO:0000256" key="1">
    <source>
        <dbReference type="ARBA" id="ARBA00023015"/>
    </source>
</evidence>
<keyword evidence="2" id="KW-0238">DNA-binding</keyword>
<dbReference type="SUPFAM" id="SSF46894">
    <property type="entry name" value="C-terminal effector domain of the bipartite response regulators"/>
    <property type="match status" value="1"/>
</dbReference>
<proteinExistence type="predicted"/>